<comment type="caution">
    <text evidence="1">The sequence shown here is derived from an EMBL/GenBank/DDBJ whole genome shotgun (WGS) entry which is preliminary data.</text>
</comment>
<reference evidence="1 2" key="1">
    <citation type="submission" date="2020-03" db="EMBL/GenBank/DDBJ databases">
        <title>Whole genome sequencing of clinical and environmental type strains of Ochrobactrum.</title>
        <authorList>
            <person name="Dharne M."/>
        </authorList>
    </citation>
    <scope>NUCLEOTIDE SEQUENCE [LARGE SCALE GENOMIC DNA]</scope>
    <source>
        <strain evidence="1 2">CIP 109452</strain>
    </source>
</reference>
<dbReference type="RefSeq" id="WP_235889943.1">
    <property type="nucleotide sequence ID" value="NZ_JBHEEQ010000042.1"/>
</dbReference>
<evidence type="ECO:0000313" key="2">
    <source>
        <dbReference type="Proteomes" id="UP000704467"/>
    </source>
</evidence>
<dbReference type="EMBL" id="JAAVLN010000004">
    <property type="protein sequence ID" value="NKC05316.1"/>
    <property type="molecule type" value="Genomic_DNA"/>
</dbReference>
<keyword evidence="2" id="KW-1185">Reference proteome</keyword>
<protein>
    <submittedName>
        <fullName evidence="1">Uncharacterized protein</fullName>
    </submittedName>
</protein>
<dbReference type="Proteomes" id="UP000704467">
    <property type="component" value="Unassembled WGS sequence"/>
</dbReference>
<sequence length="62" mass="6722">MFQMELSPIVAATEAIEHPPLLVALLDVKVPLEFDAHGADQAADVKRLALIIAVLANHSFFI</sequence>
<accession>A0ABX1DQU7</accession>
<name>A0ABX1DQU7_9HYPH</name>
<organism evidence="1 2">
    <name type="scientific">Brucella haematophila</name>
    <dbReference type="NCBI Taxonomy" id="419474"/>
    <lineage>
        <taxon>Bacteria</taxon>
        <taxon>Pseudomonadati</taxon>
        <taxon>Pseudomonadota</taxon>
        <taxon>Alphaproteobacteria</taxon>
        <taxon>Hyphomicrobiales</taxon>
        <taxon>Brucellaceae</taxon>
        <taxon>Brucella/Ochrobactrum group</taxon>
        <taxon>Brucella</taxon>
    </lineage>
</organism>
<gene>
    <name evidence="1" type="ORF">HED55_25680</name>
</gene>
<evidence type="ECO:0000313" key="1">
    <source>
        <dbReference type="EMBL" id="NKC05316.1"/>
    </source>
</evidence>
<proteinExistence type="predicted"/>